<keyword evidence="7" id="KW-0206">Cytoskeleton</keyword>
<evidence type="ECO:0000256" key="10">
    <source>
        <dbReference type="SAM" id="MobiDB-lite"/>
    </source>
</evidence>
<evidence type="ECO:0000256" key="2">
    <source>
        <dbReference type="ARBA" id="ARBA00004245"/>
    </source>
</evidence>
<dbReference type="GeneTree" id="ENSGT00940000164240"/>
<feature type="coiled-coil region" evidence="9">
    <location>
        <begin position="854"/>
        <end position="913"/>
    </location>
</feature>
<dbReference type="GO" id="GO:0005856">
    <property type="term" value="C:cytoskeleton"/>
    <property type="evidence" value="ECO:0007669"/>
    <property type="project" value="UniProtKB-SubCell"/>
</dbReference>
<keyword evidence="12" id="KW-1185">Reference proteome</keyword>
<reference evidence="11" key="3">
    <citation type="submission" date="2025-09" db="UniProtKB">
        <authorList>
            <consortium name="Ensembl"/>
        </authorList>
    </citation>
    <scope>IDENTIFICATION</scope>
</reference>
<evidence type="ECO:0000256" key="4">
    <source>
        <dbReference type="ARBA" id="ARBA00022574"/>
    </source>
</evidence>
<feature type="coiled-coil region" evidence="9">
    <location>
        <begin position="505"/>
        <end position="553"/>
    </location>
</feature>
<keyword evidence="6 9" id="KW-0175">Coiled coil</keyword>
<organism evidence="11 12">
    <name type="scientific">Tetraodon nigroviridis</name>
    <name type="common">Spotted green pufferfish</name>
    <name type="synonym">Chelonodon nigroviridis</name>
    <dbReference type="NCBI Taxonomy" id="99883"/>
    <lineage>
        <taxon>Eukaryota</taxon>
        <taxon>Metazoa</taxon>
        <taxon>Chordata</taxon>
        <taxon>Craniata</taxon>
        <taxon>Vertebrata</taxon>
        <taxon>Euteleostomi</taxon>
        <taxon>Actinopterygii</taxon>
        <taxon>Neopterygii</taxon>
        <taxon>Teleostei</taxon>
        <taxon>Neoteleostei</taxon>
        <taxon>Acanthomorphata</taxon>
        <taxon>Eupercaria</taxon>
        <taxon>Tetraodontiformes</taxon>
        <taxon>Tetradontoidea</taxon>
        <taxon>Tetraodontidae</taxon>
        <taxon>Tetraodon</taxon>
    </lineage>
</organism>
<keyword evidence="4" id="KW-0853">WD repeat</keyword>
<feature type="coiled-coil region" evidence="9">
    <location>
        <begin position="733"/>
        <end position="767"/>
    </location>
</feature>
<dbReference type="PANTHER" id="PTHR14885">
    <property type="entry name" value="CILIA- AND FLAGELLA-ASSOCIATED PROTEIN 43-RELATED"/>
    <property type="match status" value="1"/>
</dbReference>
<protein>
    <recommendedName>
        <fullName evidence="13">Cilia and flagella associated protein 44</fullName>
    </recommendedName>
</protein>
<dbReference type="GO" id="GO:0005929">
    <property type="term" value="C:cilium"/>
    <property type="evidence" value="ECO:0007669"/>
    <property type="project" value="UniProtKB-SubCell"/>
</dbReference>
<dbReference type="Ensembl" id="ENSTNIT00000013423.1">
    <property type="protein sequence ID" value="ENSTNIP00000013231.1"/>
    <property type="gene ID" value="ENSTNIG00000010326.1"/>
</dbReference>
<accession>H3CY96</accession>
<feature type="coiled-coil region" evidence="9">
    <location>
        <begin position="71"/>
        <end position="98"/>
    </location>
</feature>
<comment type="subcellular location">
    <subcellularLocation>
        <location evidence="1">Cell projection</location>
        <location evidence="1">Cilium</location>
    </subcellularLocation>
    <subcellularLocation>
        <location evidence="2">Cytoplasm</location>
        <location evidence="2">Cytoskeleton</location>
    </subcellularLocation>
</comment>
<proteinExistence type="predicted"/>
<reference evidence="11" key="2">
    <citation type="submission" date="2025-08" db="UniProtKB">
        <authorList>
            <consortium name="Ensembl"/>
        </authorList>
    </citation>
    <scope>IDENTIFICATION</scope>
</reference>
<feature type="compositionally biased region" description="Acidic residues" evidence="10">
    <location>
        <begin position="594"/>
        <end position="620"/>
    </location>
</feature>
<dbReference type="InParanoid" id="H3CY96"/>
<dbReference type="STRING" id="99883.ENSTNIP00000013231"/>
<name>H3CY96_TETNG</name>
<sequence>RSSYDDQFVLTAGDDGNIFSFSILPPEGQQRRLRWLQQERPEDEAIPQDIDDPSAYSIETAKQKMERDSLHQKAKVKVSRKRKQITELQKEFKQLLNLNESLPEHLHLTHEELHRDQHFTQQAEREKEQRVKEVKEQMSWEVERSNVALKKLQDWFRDSFASVVSVEAIGTSHSVSTFHVPALVTSSLQLREGSRLSHLDEDGEGDYEAVPEYGESQAELAKDGIEAEDEMVLHSRVARSAGVKLGDRQMERLQKAAEKAEQAQAKIEKRKEEWSQLYAEKPNEDCEDPQDVEAIRVATETIGDLKLKSAKDYNVPKHLRMNPEGKREQLKVLEEKIRKEQVEVNKKIVALRDSKIHLVSQLHLQAQQIREIQQQLPAHLRRPLPPLPTILPSEIPEKRLQPSRAVLERYQFLAGPTWQNTKKPRVYWSGNDGGQATARTGPSAAAGLTRRSSWNQGLLTHKMESSICQFDRELQLLHREKLRLYPQLKLADLRQLTLYQELRLLQEFEGREEKLQEKLSLCIKEENSITSKLNASLRELEMKQAEVTKVQDRERSLAEAFQETVVDNPFEEFLTKVFKKMVKRDKKKEREGGGGEEEDGDSDEDSDEDSDWDDDFDSAEEGQAPLSDSVCPPGCDPELFENTLHLRELRLDLEELVAEKKKNAEALKKMCDTVVKKEKVVKHNRKAAEDSLDLVYREKQQRMNELDVVVPLRLSQIVFDADRPLTSDLGQALLLNMTELKRLQRRTKELQEEIKEHKALHRQARHQHIKLIKDQREMDTQTQVLEEKCYEDMMTKFGRLVDLEALQTLSGNRKLEELRQRKILKEIDQDKELKEWDARVREERQALLEVIERNTELLQSSSRLIEEKRQLNEQIRGRQTETDWQKCVDEAEIQRLQNLVETHSKQIKALKKEIHHLYSAPQET</sequence>
<keyword evidence="3" id="KW-0963">Cytoplasm</keyword>
<evidence type="ECO:0000256" key="8">
    <source>
        <dbReference type="ARBA" id="ARBA00023273"/>
    </source>
</evidence>
<keyword evidence="8" id="KW-0966">Cell projection</keyword>
<evidence type="ECO:0000256" key="1">
    <source>
        <dbReference type="ARBA" id="ARBA00004138"/>
    </source>
</evidence>
<evidence type="ECO:0000256" key="7">
    <source>
        <dbReference type="ARBA" id="ARBA00023212"/>
    </source>
</evidence>
<feature type="region of interest" description="Disordered" evidence="10">
    <location>
        <begin position="585"/>
        <end position="635"/>
    </location>
</feature>
<evidence type="ECO:0000313" key="12">
    <source>
        <dbReference type="Proteomes" id="UP000007303"/>
    </source>
</evidence>
<feature type="coiled-coil region" evidence="9">
    <location>
        <begin position="243"/>
        <end position="277"/>
    </location>
</feature>
<keyword evidence="5" id="KW-0677">Repeat</keyword>
<dbReference type="PANTHER" id="PTHR14885:SF3">
    <property type="entry name" value="CILIA- AND FLAGELLA-ASSOCIATED PROTEIN 44"/>
    <property type="match status" value="1"/>
</dbReference>
<evidence type="ECO:0008006" key="13">
    <source>
        <dbReference type="Google" id="ProtNLM"/>
    </source>
</evidence>
<dbReference type="OMA" id="GKKMHMN"/>
<evidence type="ECO:0000256" key="9">
    <source>
        <dbReference type="SAM" id="Coils"/>
    </source>
</evidence>
<dbReference type="HOGENOM" id="CLU_000928_1_0_1"/>
<evidence type="ECO:0000256" key="6">
    <source>
        <dbReference type="ARBA" id="ARBA00023054"/>
    </source>
</evidence>
<reference evidence="12" key="1">
    <citation type="journal article" date="2004" name="Nature">
        <title>Genome duplication in the teleost fish Tetraodon nigroviridis reveals the early vertebrate proto-karyotype.</title>
        <authorList>
            <person name="Jaillon O."/>
            <person name="Aury J.-M."/>
            <person name="Brunet F."/>
            <person name="Petit J.-L."/>
            <person name="Stange-Thomann N."/>
            <person name="Mauceli E."/>
            <person name="Bouneau L."/>
            <person name="Fischer C."/>
            <person name="Ozouf-Costaz C."/>
            <person name="Bernot A."/>
            <person name="Nicaud S."/>
            <person name="Jaffe D."/>
            <person name="Fisher S."/>
            <person name="Lutfalla G."/>
            <person name="Dossat C."/>
            <person name="Segurens B."/>
            <person name="Dasilva C."/>
            <person name="Salanoubat M."/>
            <person name="Levy M."/>
            <person name="Boudet N."/>
            <person name="Castellano S."/>
            <person name="Anthouard V."/>
            <person name="Jubin C."/>
            <person name="Castelli V."/>
            <person name="Katinka M."/>
            <person name="Vacherie B."/>
            <person name="Biemont C."/>
            <person name="Skalli Z."/>
            <person name="Cattolico L."/>
            <person name="Poulain J."/>
            <person name="De Berardinis V."/>
            <person name="Cruaud C."/>
            <person name="Duprat S."/>
            <person name="Brottier P."/>
            <person name="Coutanceau J.-P."/>
            <person name="Gouzy J."/>
            <person name="Parra G."/>
            <person name="Lardier G."/>
            <person name="Chapple C."/>
            <person name="McKernan K.J."/>
            <person name="McEwan P."/>
            <person name="Bosak S."/>
            <person name="Kellis M."/>
            <person name="Volff J.-N."/>
            <person name="Guigo R."/>
            <person name="Zody M.C."/>
            <person name="Mesirov J."/>
            <person name="Lindblad-Toh K."/>
            <person name="Birren B."/>
            <person name="Nusbaum C."/>
            <person name="Kahn D."/>
            <person name="Robinson-Rechavi M."/>
            <person name="Laudet V."/>
            <person name="Schachter V."/>
            <person name="Quetier F."/>
            <person name="Saurin W."/>
            <person name="Scarpelli C."/>
            <person name="Wincker P."/>
            <person name="Lander E.S."/>
            <person name="Weissenbach J."/>
            <person name="Roest Crollius H."/>
        </authorList>
    </citation>
    <scope>NUCLEOTIDE SEQUENCE [LARGE SCALE GENOMIC DNA]</scope>
</reference>
<evidence type="ECO:0000313" key="11">
    <source>
        <dbReference type="Ensembl" id="ENSTNIP00000013231.1"/>
    </source>
</evidence>
<evidence type="ECO:0000256" key="3">
    <source>
        <dbReference type="ARBA" id="ARBA00022490"/>
    </source>
</evidence>
<evidence type="ECO:0000256" key="5">
    <source>
        <dbReference type="ARBA" id="ARBA00022737"/>
    </source>
</evidence>
<dbReference type="Proteomes" id="UP000007303">
    <property type="component" value="Unassembled WGS sequence"/>
</dbReference>
<dbReference type="AlphaFoldDB" id="H3CY96"/>